<name>A0A412W8E2_9BACT</name>
<proteinExistence type="predicted"/>
<dbReference type="AlphaFoldDB" id="A0A412W8E2"/>
<dbReference type="Proteomes" id="UP000283426">
    <property type="component" value="Unassembled WGS sequence"/>
</dbReference>
<dbReference type="RefSeq" id="WP_118108366.1">
    <property type="nucleotide sequence ID" value="NZ_JABWDG010000018.1"/>
</dbReference>
<sequence>MDKKWLWFLLGIAIPCLLNLIFYFEVIPSSLSSNSWLGFWGGYLGGAATLAAFFLSNKTTKLVVLRQWEEKKFVEYRNSLLDNLKLLNTVEILNGISNVSLDTLDEKFKIITKKKQEIYSCDIAFRTISMVDLGNIKKEEKQYYNCWQCMTANLSYFLDQQLDLISFCKDYKNNAEILRLSQERELNLKEIINNPMNNQKEKDEKELRKQQKVIADLIQKQESFQPQFETKLKIIEKYRQEQHPVCIRNLYELTLKLIQTKEKALK</sequence>
<gene>
    <name evidence="1" type="ORF">DWW24_15375</name>
</gene>
<reference evidence="1 2" key="1">
    <citation type="submission" date="2018-08" db="EMBL/GenBank/DDBJ databases">
        <title>A genome reference for cultivated species of the human gut microbiota.</title>
        <authorList>
            <person name="Zou Y."/>
            <person name="Xue W."/>
            <person name="Luo G."/>
        </authorList>
    </citation>
    <scope>NUCLEOTIDE SEQUENCE [LARGE SCALE GENOMIC DNA]</scope>
    <source>
        <strain evidence="1 2">AF14-6AC</strain>
    </source>
</reference>
<comment type="caution">
    <text evidence="1">The sequence shown here is derived from an EMBL/GenBank/DDBJ whole genome shotgun (WGS) entry which is preliminary data.</text>
</comment>
<dbReference type="EMBL" id="QRYW01000036">
    <property type="protein sequence ID" value="RGV21161.1"/>
    <property type="molecule type" value="Genomic_DNA"/>
</dbReference>
<protein>
    <submittedName>
        <fullName evidence="1">Uncharacterized protein</fullName>
    </submittedName>
</protein>
<accession>A0A412W8E2</accession>
<organism evidence="1 2">
    <name type="scientific">Odoribacter splanchnicus</name>
    <dbReference type="NCBI Taxonomy" id="28118"/>
    <lineage>
        <taxon>Bacteria</taxon>
        <taxon>Pseudomonadati</taxon>
        <taxon>Bacteroidota</taxon>
        <taxon>Bacteroidia</taxon>
        <taxon>Bacteroidales</taxon>
        <taxon>Odoribacteraceae</taxon>
        <taxon>Odoribacter</taxon>
    </lineage>
</organism>
<evidence type="ECO:0000313" key="1">
    <source>
        <dbReference type="EMBL" id="RGV21161.1"/>
    </source>
</evidence>
<evidence type="ECO:0000313" key="2">
    <source>
        <dbReference type="Proteomes" id="UP000283426"/>
    </source>
</evidence>